<dbReference type="AlphaFoldDB" id="A0A2P6FC45"/>
<dbReference type="EMBL" id="JTLV02000001">
    <property type="protein sequence ID" value="PQM31039.1"/>
    <property type="molecule type" value="Genomic_DNA"/>
</dbReference>
<dbReference type="Proteomes" id="UP000031565">
    <property type="component" value="Unassembled WGS sequence"/>
</dbReference>
<accession>A0A2P6FC45</accession>
<protein>
    <submittedName>
        <fullName evidence="2">Uncharacterized protein</fullName>
    </submittedName>
</protein>
<evidence type="ECO:0000256" key="1">
    <source>
        <dbReference type="SAM" id="MobiDB-lite"/>
    </source>
</evidence>
<organism evidence="2 3">
    <name type="scientific">Spiroplasma poulsonii</name>
    <dbReference type="NCBI Taxonomy" id="2138"/>
    <lineage>
        <taxon>Bacteria</taxon>
        <taxon>Bacillati</taxon>
        <taxon>Mycoplasmatota</taxon>
        <taxon>Mollicutes</taxon>
        <taxon>Entomoplasmatales</taxon>
        <taxon>Spiroplasmataceae</taxon>
        <taxon>Spiroplasma</taxon>
    </lineage>
</organism>
<keyword evidence="3" id="KW-1185">Reference proteome</keyword>
<evidence type="ECO:0000313" key="2">
    <source>
        <dbReference type="EMBL" id="PQM31039.1"/>
    </source>
</evidence>
<sequence>MTKKKLHETKQLQEVNNNLKMNVNEATVIKALTKAWKKSEPYLKLMTEYQTLNATSTVDWDERYEKEYEKFIKAVLGENVNFKKAITKKLSKSKTKTTASKKSNMGLNPGQLDLLAKRKLYRSEDLFPARVVRGYQESQAAIESELAAPRESFLNNNINVLATDQKHKQVGPNETMSTTFETDTDNLTVETKPEESSPKEVEDLISKLNPNQQRLIRQRNEQYGRFQSKREEMIRVNADEDASETLKTFNNQVKKHAKSWGLNSNQIELLARRDATNRDVHPYLNRARGVYHPEEDYSRVNSDLKPRSLDEIKDQMNLSKNQLELLSRRDSHPSEWKQYMKEITSPKDDENEEKVMIDPENVIKKRNQMVQESLARSLGKTKKQIGGKYIRNFITEEPKRKPIFKTDLYLDTAITNQIRPLFVKSIAKPKPKVSPKFAAAKVMPNSVIA</sequence>
<comment type="caution">
    <text evidence="2">The sequence shown here is derived from an EMBL/GenBank/DDBJ whole genome shotgun (WGS) entry which is preliminary data.</text>
</comment>
<reference evidence="2 3" key="1">
    <citation type="journal article" date="2015" name="MBio">
        <title>Genome sequence of the Drosophila melanogaster male-killing Spiroplasma strain MSRO endosymbiont.</title>
        <authorList>
            <person name="Paredes J.C."/>
            <person name="Herren J.K."/>
            <person name="Schupfer F."/>
            <person name="Marin R."/>
            <person name="Claverol S."/>
            <person name="Kuo C.H."/>
            <person name="Lemaitre B."/>
            <person name="Beven L."/>
        </authorList>
    </citation>
    <scope>NUCLEOTIDE SEQUENCE [LARGE SCALE GENOMIC DNA]</scope>
    <source>
        <strain evidence="2 3">MSRO</strain>
    </source>
</reference>
<feature type="compositionally biased region" description="Polar residues" evidence="1">
    <location>
        <begin position="172"/>
        <end position="189"/>
    </location>
</feature>
<feature type="region of interest" description="Disordered" evidence="1">
    <location>
        <begin position="169"/>
        <end position="198"/>
    </location>
</feature>
<evidence type="ECO:0000313" key="3">
    <source>
        <dbReference type="Proteomes" id="UP000031565"/>
    </source>
</evidence>
<gene>
    <name evidence="2" type="ORF">SMSRO_SF008370</name>
</gene>
<name>A0A2P6FC45_9MOLU</name>
<dbReference type="STRING" id="2138.SMSRO_v1c08040"/>
<proteinExistence type="predicted"/>